<reference evidence="7" key="1">
    <citation type="submission" date="2019-10" db="EMBL/GenBank/DDBJ databases">
        <title>Lacipirellula parvula gen. nov., sp. nov., representing a lineage of planctomycetes widespread in freshwater anoxic habitats, and description of the family Lacipirellulaceae.</title>
        <authorList>
            <person name="Dedysh S.N."/>
            <person name="Kulichevskaya I.S."/>
            <person name="Beletsky A.V."/>
            <person name="Rakitin A.L."/>
            <person name="Mardanov A.V."/>
            <person name="Ivanova A.A."/>
            <person name="Saltykova V.X."/>
            <person name="Rijpstra W.I.C."/>
            <person name="Sinninghe Damste J.S."/>
            <person name="Ravin N.V."/>
        </authorList>
    </citation>
    <scope>NUCLEOTIDE SEQUENCE [LARGE SCALE GENOMIC DNA]</scope>
    <source>
        <strain evidence="7">PX69</strain>
    </source>
</reference>
<dbReference type="KEGG" id="lpav:PLANPX_6115"/>
<dbReference type="PANTHER" id="PTHR46847">
    <property type="entry name" value="D-ALLOSE-BINDING PERIPLASMIC PROTEIN-RELATED"/>
    <property type="match status" value="1"/>
</dbReference>
<dbReference type="GO" id="GO:0030313">
    <property type="term" value="C:cell envelope"/>
    <property type="evidence" value="ECO:0007669"/>
    <property type="project" value="UniProtKB-SubCell"/>
</dbReference>
<evidence type="ECO:0000256" key="2">
    <source>
        <dbReference type="ARBA" id="ARBA00007639"/>
    </source>
</evidence>
<sequence length="356" mass="38648">MTAGRSGLLLAGLIAVAIVFGYRANVYQQPTPKPMKSIVLVTGGSGPFWQLVEQGAKKASKDLDVDVIFKAPEDEENAGEQTDILSQLNLDEVDGVAISPLDPESQSPLINRMCEHALVITYDSDAPLSARDTYVGASNLAAGKLVAQLVREAAPSGGEVACVAVNFTKDNMKERREGFESGLAKSPNDAASKESEESEEKQPTYEIVEFLTDDSDNDRCRELAAKLLDEHPKLVCFVGMNAQHAGILLDVLKEKNRLDQVKVVGFDEASDTLDGIRGGEVYATVVQDPFRYGYESIRRIATICRGEEGLRPLSGTHSTYNIGVQAVRKDNVDAFQKQLDERLKNGKDKEAKEAGG</sequence>
<dbReference type="InterPro" id="IPR028082">
    <property type="entry name" value="Peripla_BP_I"/>
</dbReference>
<evidence type="ECO:0000256" key="4">
    <source>
        <dbReference type="SAM" id="MobiDB-lite"/>
    </source>
</evidence>
<protein>
    <recommendedName>
        <fullName evidence="5">Periplasmic binding protein domain-containing protein</fullName>
    </recommendedName>
</protein>
<comment type="similarity">
    <text evidence="2">Belongs to the bacterial solute-binding protein 2 family.</text>
</comment>
<accession>A0A5K7XNP3</accession>
<dbReference type="Pfam" id="PF13407">
    <property type="entry name" value="Peripla_BP_4"/>
    <property type="match status" value="1"/>
</dbReference>
<dbReference type="Gene3D" id="3.40.50.2300">
    <property type="match status" value="2"/>
</dbReference>
<comment type="subcellular location">
    <subcellularLocation>
        <location evidence="1">Cell envelope</location>
    </subcellularLocation>
</comment>
<feature type="domain" description="Periplasmic binding protein" evidence="5">
    <location>
        <begin position="39"/>
        <end position="308"/>
    </location>
</feature>
<feature type="compositionally biased region" description="Basic and acidic residues" evidence="4">
    <location>
        <begin position="191"/>
        <end position="203"/>
    </location>
</feature>
<evidence type="ECO:0000313" key="6">
    <source>
        <dbReference type="EMBL" id="BBO36503.1"/>
    </source>
</evidence>
<evidence type="ECO:0000256" key="1">
    <source>
        <dbReference type="ARBA" id="ARBA00004196"/>
    </source>
</evidence>
<gene>
    <name evidence="6" type="ORF">PLANPX_6115</name>
</gene>
<dbReference type="PANTHER" id="PTHR46847:SF1">
    <property type="entry name" value="D-ALLOSE-BINDING PERIPLASMIC PROTEIN-RELATED"/>
    <property type="match status" value="1"/>
</dbReference>
<evidence type="ECO:0000256" key="3">
    <source>
        <dbReference type="ARBA" id="ARBA00022729"/>
    </source>
</evidence>
<evidence type="ECO:0000313" key="7">
    <source>
        <dbReference type="Proteomes" id="UP000326837"/>
    </source>
</evidence>
<feature type="region of interest" description="Disordered" evidence="4">
    <location>
        <begin position="176"/>
        <end position="203"/>
    </location>
</feature>
<name>A0A5K7XNP3_9BACT</name>
<dbReference type="InterPro" id="IPR025997">
    <property type="entry name" value="SBP_2_dom"/>
</dbReference>
<evidence type="ECO:0000259" key="5">
    <source>
        <dbReference type="Pfam" id="PF13407"/>
    </source>
</evidence>
<keyword evidence="3" id="KW-0732">Signal</keyword>
<dbReference type="Proteomes" id="UP000326837">
    <property type="component" value="Chromosome"/>
</dbReference>
<dbReference type="SUPFAM" id="SSF53822">
    <property type="entry name" value="Periplasmic binding protein-like I"/>
    <property type="match status" value="1"/>
</dbReference>
<dbReference type="AlphaFoldDB" id="A0A5K7XNP3"/>
<organism evidence="6 7">
    <name type="scientific">Lacipirellula parvula</name>
    <dbReference type="NCBI Taxonomy" id="2650471"/>
    <lineage>
        <taxon>Bacteria</taxon>
        <taxon>Pseudomonadati</taxon>
        <taxon>Planctomycetota</taxon>
        <taxon>Planctomycetia</taxon>
        <taxon>Pirellulales</taxon>
        <taxon>Lacipirellulaceae</taxon>
        <taxon>Lacipirellula</taxon>
    </lineage>
</organism>
<keyword evidence="7" id="KW-1185">Reference proteome</keyword>
<dbReference type="RefSeq" id="WP_152101661.1">
    <property type="nucleotide sequence ID" value="NZ_AP021861.1"/>
</dbReference>
<dbReference type="EMBL" id="AP021861">
    <property type="protein sequence ID" value="BBO36503.1"/>
    <property type="molecule type" value="Genomic_DNA"/>
</dbReference>
<proteinExistence type="inferred from homology"/>
<dbReference type="GO" id="GO:0030246">
    <property type="term" value="F:carbohydrate binding"/>
    <property type="evidence" value="ECO:0007669"/>
    <property type="project" value="UniProtKB-ARBA"/>
</dbReference>